<evidence type="ECO:0000256" key="2">
    <source>
        <dbReference type="ARBA" id="ARBA00022527"/>
    </source>
</evidence>
<keyword evidence="2" id="KW-0723">Serine/threonine-protein kinase</keyword>
<organism evidence="10 11">
    <name type="scientific">Staurois parvus</name>
    <dbReference type="NCBI Taxonomy" id="386267"/>
    <lineage>
        <taxon>Eukaryota</taxon>
        <taxon>Metazoa</taxon>
        <taxon>Chordata</taxon>
        <taxon>Craniata</taxon>
        <taxon>Vertebrata</taxon>
        <taxon>Euteleostomi</taxon>
        <taxon>Amphibia</taxon>
        <taxon>Batrachia</taxon>
        <taxon>Anura</taxon>
        <taxon>Neobatrachia</taxon>
        <taxon>Ranoidea</taxon>
        <taxon>Ranidae</taxon>
        <taxon>Staurois</taxon>
    </lineage>
</organism>
<sequence length="457" mass="51317">MAPESVHFIYSEKSDVWSLGCILLVLMTTSVKSDQDITDLLQKVKVNSSCLDTVFETLQGLAGYPEDLCCLLQKMLKIQPEERSSTEDLVNEPYSKKCLALVGSPLSGLKKTLPPFVLDQLEENNLESILKFMKNFVEYEEAQLSALRMLARYTKDGLHGEMVKLISQAITTHRDAYAVQLEGSKTLRHLLSQGLEQGDIEEYLTSDHFINMLVETARLYYHDAQLLSEILSLMTMLAANEMAAEMLARVGFLPDLIKITEHSLENRELCVSCCALLWSLAMTEMASGEGMKKVVPLIATLIQRHLRDGQLVESASPALWILCLKDHVMEDQIESVSLLLLDCLQIHMERPVLAKNVCLALTGLVTNSELAAYRVLVPLSGKSGLSLIKELYLLYSDDPEIVENICQLFNQMVNYGSTHSELCSQHMEELLTEIKDRYESVEEIVTLVESTLSMVEK</sequence>
<feature type="domain" description="Protein kinase" evidence="9">
    <location>
        <begin position="1"/>
        <end position="95"/>
    </location>
</feature>
<dbReference type="PROSITE" id="PS50011">
    <property type="entry name" value="PROTEIN_KINASE_DOM"/>
    <property type="match status" value="1"/>
</dbReference>
<name>A0ABN9BGM0_9NEOB</name>
<comment type="catalytic activity">
    <reaction evidence="8">
        <text>L-seryl-[protein] + ATP = O-phospho-L-seryl-[protein] + ADP + H(+)</text>
        <dbReference type="Rhea" id="RHEA:17989"/>
        <dbReference type="Rhea" id="RHEA-COMP:9863"/>
        <dbReference type="Rhea" id="RHEA-COMP:11604"/>
        <dbReference type="ChEBI" id="CHEBI:15378"/>
        <dbReference type="ChEBI" id="CHEBI:29999"/>
        <dbReference type="ChEBI" id="CHEBI:30616"/>
        <dbReference type="ChEBI" id="CHEBI:83421"/>
        <dbReference type="ChEBI" id="CHEBI:456216"/>
        <dbReference type="EC" id="2.7.11.1"/>
    </reaction>
</comment>
<evidence type="ECO:0000256" key="7">
    <source>
        <dbReference type="ARBA" id="ARBA00047899"/>
    </source>
</evidence>
<gene>
    <name evidence="10" type="ORF">SPARVUS_LOCUS2872067</name>
</gene>
<dbReference type="PANTHER" id="PTHR24363:SF0">
    <property type="entry name" value="SERINE_THREONINE KINASE LIKE DOMAIN CONTAINING 1"/>
    <property type="match status" value="1"/>
</dbReference>
<keyword evidence="3" id="KW-0808">Transferase</keyword>
<evidence type="ECO:0000256" key="8">
    <source>
        <dbReference type="ARBA" id="ARBA00048679"/>
    </source>
</evidence>
<evidence type="ECO:0000313" key="10">
    <source>
        <dbReference type="EMBL" id="CAI9546713.1"/>
    </source>
</evidence>
<evidence type="ECO:0000256" key="5">
    <source>
        <dbReference type="ARBA" id="ARBA00022777"/>
    </source>
</evidence>
<accession>A0ABN9BGM0</accession>
<protein>
    <recommendedName>
        <fullName evidence="1">non-specific serine/threonine protein kinase</fullName>
        <ecNumber evidence="1">2.7.11.1</ecNumber>
    </recommendedName>
</protein>
<dbReference type="InterPro" id="IPR000719">
    <property type="entry name" value="Prot_kinase_dom"/>
</dbReference>
<dbReference type="SUPFAM" id="SSF48371">
    <property type="entry name" value="ARM repeat"/>
    <property type="match status" value="1"/>
</dbReference>
<dbReference type="Pfam" id="PF00069">
    <property type="entry name" value="Pkinase"/>
    <property type="match status" value="1"/>
</dbReference>
<dbReference type="InterPro" id="IPR016024">
    <property type="entry name" value="ARM-type_fold"/>
</dbReference>
<comment type="catalytic activity">
    <reaction evidence="7">
        <text>L-threonyl-[protein] + ATP = O-phospho-L-threonyl-[protein] + ADP + H(+)</text>
        <dbReference type="Rhea" id="RHEA:46608"/>
        <dbReference type="Rhea" id="RHEA-COMP:11060"/>
        <dbReference type="Rhea" id="RHEA-COMP:11605"/>
        <dbReference type="ChEBI" id="CHEBI:15378"/>
        <dbReference type="ChEBI" id="CHEBI:30013"/>
        <dbReference type="ChEBI" id="CHEBI:30616"/>
        <dbReference type="ChEBI" id="CHEBI:61977"/>
        <dbReference type="ChEBI" id="CHEBI:456216"/>
        <dbReference type="EC" id="2.7.11.1"/>
    </reaction>
</comment>
<keyword evidence="5" id="KW-0418">Kinase</keyword>
<evidence type="ECO:0000256" key="1">
    <source>
        <dbReference type="ARBA" id="ARBA00012513"/>
    </source>
</evidence>
<dbReference type="InterPro" id="IPR011009">
    <property type="entry name" value="Kinase-like_dom_sf"/>
</dbReference>
<keyword evidence="11" id="KW-1185">Reference proteome</keyword>
<dbReference type="SUPFAM" id="SSF56112">
    <property type="entry name" value="Protein kinase-like (PK-like)"/>
    <property type="match status" value="1"/>
</dbReference>
<dbReference type="EC" id="2.7.11.1" evidence="1"/>
<dbReference type="Gene3D" id="1.25.10.10">
    <property type="entry name" value="Leucine-rich Repeat Variant"/>
    <property type="match status" value="1"/>
</dbReference>
<comment type="caution">
    <text evidence="10">The sequence shown here is derived from an EMBL/GenBank/DDBJ whole genome shotgun (WGS) entry which is preliminary data.</text>
</comment>
<evidence type="ECO:0000259" key="9">
    <source>
        <dbReference type="PROSITE" id="PS50011"/>
    </source>
</evidence>
<dbReference type="InterPro" id="IPR011989">
    <property type="entry name" value="ARM-like"/>
</dbReference>
<keyword evidence="4" id="KW-0547">Nucleotide-binding</keyword>
<dbReference type="PANTHER" id="PTHR24363">
    <property type="entry name" value="SERINE/THREONINE PROTEIN KINASE"/>
    <property type="match status" value="1"/>
</dbReference>
<evidence type="ECO:0000256" key="3">
    <source>
        <dbReference type="ARBA" id="ARBA00022679"/>
    </source>
</evidence>
<evidence type="ECO:0000313" key="11">
    <source>
        <dbReference type="Proteomes" id="UP001162483"/>
    </source>
</evidence>
<reference evidence="10" key="1">
    <citation type="submission" date="2023-05" db="EMBL/GenBank/DDBJ databases">
        <authorList>
            <person name="Stuckert A."/>
        </authorList>
    </citation>
    <scope>NUCLEOTIDE SEQUENCE</scope>
</reference>
<proteinExistence type="predicted"/>
<evidence type="ECO:0000256" key="6">
    <source>
        <dbReference type="ARBA" id="ARBA00022840"/>
    </source>
</evidence>
<dbReference type="Proteomes" id="UP001162483">
    <property type="component" value="Unassembled WGS sequence"/>
</dbReference>
<evidence type="ECO:0000256" key="4">
    <source>
        <dbReference type="ARBA" id="ARBA00022741"/>
    </source>
</evidence>
<dbReference type="Gene3D" id="1.10.510.10">
    <property type="entry name" value="Transferase(Phosphotransferase) domain 1"/>
    <property type="match status" value="1"/>
</dbReference>
<keyword evidence="6" id="KW-0067">ATP-binding</keyword>
<dbReference type="EMBL" id="CATNWA010003954">
    <property type="protein sequence ID" value="CAI9546713.1"/>
    <property type="molecule type" value="Genomic_DNA"/>
</dbReference>